<keyword evidence="8" id="KW-1185">Reference proteome</keyword>
<evidence type="ECO:0000256" key="1">
    <source>
        <dbReference type="ARBA" id="ARBA00022723"/>
    </source>
</evidence>
<keyword evidence="1" id="KW-0479">Metal-binding</keyword>
<comment type="caution">
    <text evidence="7">The sequence shown here is derived from an EMBL/GenBank/DDBJ whole genome shotgun (WGS) entry which is preliminary data.</text>
</comment>
<accession>A0A0G2F7V4</accession>
<dbReference type="STRING" id="1214573.A0A0G2F7V4"/>
<dbReference type="InterPro" id="IPR037274">
    <property type="entry name" value="Znf_CHY_sf"/>
</dbReference>
<evidence type="ECO:0000313" key="7">
    <source>
        <dbReference type="EMBL" id="KKY30294.1"/>
    </source>
</evidence>
<organism evidence="7 8">
    <name type="scientific">Diaporthe ampelina</name>
    <dbReference type="NCBI Taxonomy" id="1214573"/>
    <lineage>
        <taxon>Eukaryota</taxon>
        <taxon>Fungi</taxon>
        <taxon>Dikarya</taxon>
        <taxon>Ascomycota</taxon>
        <taxon>Pezizomycotina</taxon>
        <taxon>Sordariomycetes</taxon>
        <taxon>Sordariomycetidae</taxon>
        <taxon>Diaporthales</taxon>
        <taxon>Diaporthaceae</taxon>
        <taxon>Diaporthe</taxon>
    </lineage>
</organism>
<sequence length="694" mass="77429">MISTTNHQGSSGRQATRAADSTRVVPKPVPKAQDEDPRTYQIKQLHKRYSPKESTVENGAATSLLFGLLPSDPDFPFELDHLKCQLRIPKNYPKDSSPPTLAILNKDIPRGFAINVEKGWDELVQERSGSTLLALVNALDRNLEEFLSRKQVDTVKLTMFKDTRHLEATDSDAQDSSSEKATVHAPQFAETQFSRAPYSPEETFTKDQKAEAKARRAQETRQIETRMGRLPHYKRSSDGIVYTLPLEPKRRSELPVGLRGVNSFQLIVPILYPLQPLRILLNDVESEDAEEVEELFTEKAKEKTAMTLMSHMNYLTQNIHVLVKQALSRKKDTATVAQTAEKVSGSGSKEQDAAKISSDVENKGKVQVIPRPPEWDYQGEEVQGSDHSDEDSYESTTSEDEDGGVAVTAQPGASMIPAQTIERGTSISFPSVELLGIELFQISILALSVKCQRCKTINEVGGLKPNTPKTTDSCRKCGTSFSLTFRPELVHAYSTRAGFIDATGCTVADMLPSTFVPTCAKCSTPTAQGLVAVRGDTTTNVCRECHARFTFKIPEVKFLVYSAAPSALPPTSGPRRRDEKLGLHAGEPLPNRGVCKHYRKSYRWFRFSCCQKVHPCDTCHDEAEGHPNEWANRMICGFCSREQNYTPGSCTFCGRNLVSKVHTGFWEGGKGTRDRRFMSRKDPRKKRRPHVKKE</sequence>
<dbReference type="GO" id="GO:0008270">
    <property type="term" value="F:zinc ion binding"/>
    <property type="evidence" value="ECO:0007669"/>
    <property type="project" value="UniProtKB-KW"/>
</dbReference>
<dbReference type="AlphaFoldDB" id="A0A0G2F7V4"/>
<dbReference type="Pfam" id="PF05495">
    <property type="entry name" value="zf-CHY"/>
    <property type="match status" value="1"/>
</dbReference>
<reference evidence="7 8" key="2">
    <citation type="submission" date="2015-05" db="EMBL/GenBank/DDBJ databases">
        <authorList>
            <person name="Morales-Cruz A."/>
            <person name="Amrine K.C."/>
            <person name="Cantu D."/>
        </authorList>
    </citation>
    <scope>NUCLEOTIDE SEQUENCE [LARGE SCALE GENOMIC DNA]</scope>
    <source>
        <strain evidence="7">DA912</strain>
    </source>
</reference>
<dbReference type="InterPro" id="IPR008913">
    <property type="entry name" value="Znf_CHY"/>
</dbReference>
<dbReference type="SUPFAM" id="SSF161219">
    <property type="entry name" value="CHY zinc finger-like"/>
    <property type="match status" value="1"/>
</dbReference>
<dbReference type="PROSITE" id="PS51266">
    <property type="entry name" value="ZF_CHY"/>
    <property type="match status" value="1"/>
</dbReference>
<feature type="domain" description="CHY-type" evidence="6">
    <location>
        <begin position="588"/>
        <end position="655"/>
    </location>
</feature>
<gene>
    <name evidence="7" type="ORF">UCDDA912_g09770</name>
</gene>
<name>A0A0G2F7V4_9PEZI</name>
<reference evidence="7 8" key="1">
    <citation type="submission" date="2015-05" db="EMBL/GenBank/DDBJ databases">
        <title>Distinctive expansion of gene families associated with plant cell wall degradation and secondary metabolism in the genomes of grapevine trunk pathogens.</title>
        <authorList>
            <person name="Lawrence D.P."/>
            <person name="Travadon R."/>
            <person name="Rolshausen P.E."/>
            <person name="Baumgartner K."/>
        </authorList>
    </citation>
    <scope>NUCLEOTIDE SEQUENCE [LARGE SCALE GENOMIC DNA]</scope>
    <source>
        <strain evidence="7">DA912</strain>
    </source>
</reference>
<dbReference type="EMBL" id="LCUC01000506">
    <property type="protein sequence ID" value="KKY30294.1"/>
    <property type="molecule type" value="Genomic_DNA"/>
</dbReference>
<evidence type="ECO:0000313" key="8">
    <source>
        <dbReference type="Proteomes" id="UP000034680"/>
    </source>
</evidence>
<evidence type="ECO:0000259" key="6">
    <source>
        <dbReference type="PROSITE" id="PS51266"/>
    </source>
</evidence>
<feature type="region of interest" description="Disordered" evidence="5">
    <location>
        <begin position="672"/>
        <end position="694"/>
    </location>
</feature>
<keyword evidence="3" id="KW-0862">Zinc</keyword>
<dbReference type="Proteomes" id="UP000034680">
    <property type="component" value="Unassembled WGS sequence"/>
</dbReference>
<feature type="compositionally biased region" description="Basic residues" evidence="5">
    <location>
        <begin position="682"/>
        <end position="694"/>
    </location>
</feature>
<evidence type="ECO:0000256" key="3">
    <source>
        <dbReference type="ARBA" id="ARBA00022833"/>
    </source>
</evidence>
<feature type="compositionally biased region" description="Basic and acidic residues" evidence="5">
    <location>
        <begin position="349"/>
        <end position="364"/>
    </location>
</feature>
<dbReference type="OrthoDB" id="10253329at2759"/>
<feature type="compositionally biased region" description="Basic and acidic residues" evidence="5">
    <location>
        <begin position="672"/>
        <end position="681"/>
    </location>
</feature>
<feature type="compositionally biased region" description="Polar residues" evidence="5">
    <location>
        <begin position="1"/>
        <end position="14"/>
    </location>
</feature>
<protein>
    <submittedName>
        <fullName evidence="7">Putative chy zinc finger domain-containing protein</fullName>
    </submittedName>
</protein>
<evidence type="ECO:0000256" key="4">
    <source>
        <dbReference type="PROSITE-ProRule" id="PRU00601"/>
    </source>
</evidence>
<keyword evidence="2 4" id="KW-0863">Zinc-finger</keyword>
<feature type="region of interest" description="Disordered" evidence="5">
    <location>
        <begin position="1"/>
        <end position="37"/>
    </location>
</feature>
<feature type="region of interest" description="Disordered" evidence="5">
    <location>
        <begin position="338"/>
        <end position="407"/>
    </location>
</feature>
<proteinExistence type="predicted"/>
<evidence type="ECO:0000256" key="2">
    <source>
        <dbReference type="ARBA" id="ARBA00022771"/>
    </source>
</evidence>
<feature type="compositionally biased region" description="Acidic residues" evidence="5">
    <location>
        <begin position="388"/>
        <end position="403"/>
    </location>
</feature>
<evidence type="ECO:0000256" key="5">
    <source>
        <dbReference type="SAM" id="MobiDB-lite"/>
    </source>
</evidence>